<accession>A0A2G5EZN9</accession>
<dbReference type="Proteomes" id="UP000230069">
    <property type="component" value="Unassembled WGS sequence"/>
</dbReference>
<evidence type="ECO:0000313" key="3">
    <source>
        <dbReference type="Proteomes" id="UP000230069"/>
    </source>
</evidence>
<feature type="compositionally biased region" description="Low complexity" evidence="1">
    <location>
        <begin position="79"/>
        <end position="91"/>
    </location>
</feature>
<dbReference type="EMBL" id="KZ305020">
    <property type="protein sequence ID" value="PIA61192.1"/>
    <property type="molecule type" value="Genomic_DNA"/>
</dbReference>
<feature type="compositionally biased region" description="Basic and acidic residues" evidence="1">
    <location>
        <begin position="54"/>
        <end position="71"/>
    </location>
</feature>
<feature type="region of interest" description="Disordered" evidence="1">
    <location>
        <begin position="27"/>
        <end position="46"/>
    </location>
</feature>
<organism evidence="2 3">
    <name type="scientific">Aquilegia coerulea</name>
    <name type="common">Rocky mountain columbine</name>
    <dbReference type="NCBI Taxonomy" id="218851"/>
    <lineage>
        <taxon>Eukaryota</taxon>
        <taxon>Viridiplantae</taxon>
        <taxon>Streptophyta</taxon>
        <taxon>Embryophyta</taxon>
        <taxon>Tracheophyta</taxon>
        <taxon>Spermatophyta</taxon>
        <taxon>Magnoliopsida</taxon>
        <taxon>Ranunculales</taxon>
        <taxon>Ranunculaceae</taxon>
        <taxon>Thalictroideae</taxon>
        <taxon>Aquilegia</taxon>
    </lineage>
</organism>
<feature type="compositionally biased region" description="Basic and acidic residues" evidence="1">
    <location>
        <begin position="140"/>
        <end position="159"/>
    </location>
</feature>
<proteinExistence type="predicted"/>
<reference evidence="2 3" key="1">
    <citation type="submission" date="2017-09" db="EMBL/GenBank/DDBJ databases">
        <title>WGS assembly of Aquilegia coerulea Goldsmith.</title>
        <authorList>
            <person name="Hodges S."/>
            <person name="Kramer E."/>
            <person name="Nordborg M."/>
            <person name="Tomkins J."/>
            <person name="Borevitz J."/>
            <person name="Derieg N."/>
            <person name="Yan J."/>
            <person name="Mihaltcheva S."/>
            <person name="Hayes R.D."/>
            <person name="Rokhsar D."/>
        </authorList>
    </citation>
    <scope>NUCLEOTIDE SEQUENCE [LARGE SCALE GENOMIC DNA]</scope>
    <source>
        <strain evidence="3">cv. Goldsmith</strain>
    </source>
</reference>
<keyword evidence="3" id="KW-1185">Reference proteome</keyword>
<feature type="compositionally biased region" description="Polar residues" evidence="1">
    <location>
        <begin position="95"/>
        <end position="118"/>
    </location>
</feature>
<protein>
    <submittedName>
        <fullName evidence="2">Uncharacterized protein</fullName>
    </submittedName>
</protein>
<dbReference type="PANTHER" id="PTHR35985:SF1">
    <property type="entry name" value="OS07G0675200 PROTEIN"/>
    <property type="match status" value="1"/>
</dbReference>
<name>A0A2G5EZN9_AQUCA</name>
<evidence type="ECO:0000256" key="1">
    <source>
        <dbReference type="SAM" id="MobiDB-lite"/>
    </source>
</evidence>
<sequence>MQSKLAATRWICSSLTHKRFPFLLRSATSTSRTADPNVHAGDTVGIDAEEEAKRVLAEEEQRERELNDNSVDKNQQPLKPSSSFAFASSPKIESTGVNNPSIPTTQQKRHYQQVSKNRVSIEDVSCVGVDGFPDNNSNNDDDKKRQEEENKEYYKDHKPSPISEFEFADSRKPITQAIDGTGTNKVQGGGGIITWTEEQLESAEETLLKAMRMFKEAAMKGDPELPHSRALRAALRARGDW</sequence>
<gene>
    <name evidence="2" type="ORF">AQUCO_00300609v1</name>
</gene>
<dbReference type="InParanoid" id="A0A2G5EZN9"/>
<dbReference type="STRING" id="218851.A0A2G5EZN9"/>
<evidence type="ECO:0000313" key="2">
    <source>
        <dbReference type="EMBL" id="PIA61192.1"/>
    </source>
</evidence>
<dbReference type="OrthoDB" id="779250at2759"/>
<dbReference type="AlphaFoldDB" id="A0A2G5EZN9"/>
<feature type="region of interest" description="Disordered" evidence="1">
    <location>
        <begin position="54"/>
        <end position="161"/>
    </location>
</feature>
<dbReference type="PANTHER" id="PTHR35985">
    <property type="entry name" value="OS07G0675200 PROTEIN"/>
    <property type="match status" value="1"/>
</dbReference>